<gene>
    <name evidence="2" type="primary">LOC113794019</name>
</gene>
<dbReference type="RefSeq" id="XP_027199902.1">
    <property type="nucleotide sequence ID" value="XM_027344101.1"/>
</dbReference>
<dbReference type="AlphaFoldDB" id="A0A6P6Y333"/>
<organism evidence="1 2">
    <name type="scientific">Dermatophagoides pteronyssinus</name>
    <name type="common">European house dust mite</name>
    <dbReference type="NCBI Taxonomy" id="6956"/>
    <lineage>
        <taxon>Eukaryota</taxon>
        <taxon>Metazoa</taxon>
        <taxon>Ecdysozoa</taxon>
        <taxon>Arthropoda</taxon>
        <taxon>Chelicerata</taxon>
        <taxon>Arachnida</taxon>
        <taxon>Acari</taxon>
        <taxon>Acariformes</taxon>
        <taxon>Sarcoptiformes</taxon>
        <taxon>Astigmata</taxon>
        <taxon>Psoroptidia</taxon>
        <taxon>Analgoidea</taxon>
        <taxon>Pyroglyphidae</taxon>
        <taxon>Dermatophagoidinae</taxon>
        <taxon>Dermatophagoides</taxon>
    </lineage>
</organism>
<reference evidence="2" key="1">
    <citation type="submission" date="2025-08" db="UniProtKB">
        <authorList>
            <consortium name="RefSeq"/>
        </authorList>
    </citation>
    <scope>IDENTIFICATION</scope>
    <source>
        <strain evidence="2">Airmid</strain>
    </source>
</reference>
<evidence type="ECO:0000313" key="2">
    <source>
        <dbReference type="RefSeq" id="XP_027199902.1"/>
    </source>
</evidence>
<protein>
    <submittedName>
        <fullName evidence="2">Uncharacterized protein LOC113794019</fullName>
    </submittedName>
</protein>
<dbReference type="OrthoDB" id="8194903at2759"/>
<accession>A0A6P6Y333</accession>
<dbReference type="OMA" id="LTLMAYT"/>
<dbReference type="InParanoid" id="A0A6P6Y333"/>
<dbReference type="KEGG" id="dpte:113794019"/>
<feature type="non-terminal residue" evidence="2">
    <location>
        <position position="353"/>
    </location>
</feature>
<proteinExistence type="predicted"/>
<keyword evidence="1" id="KW-1185">Reference proteome</keyword>
<sequence>MDKVKTHLKKIYNSKKKRELWLKNRKRIREQIHNQQVNSRICEHPIDDQDATEEFRSEQNESIVVNESMDSIINYSDEDELVESPATLNIREKILLLFLNQLKHNSTNQSVVDSAIVTNFCVGNPIFPLSYATLRDKARIYDPILSKYYYCGCGIIGPVDEKSSLLVCKKKCKQVIDCNTGRYFCYISLKSLLEYFIPQIHQFLRFNHSESSYDSNQQYHDITDGSVYRSMADPNCLIIYFGFDGVSFTEKGNKSIWPLMIYICELPFNMRTQLAFPLAIHSCVSPPTCWMIQPLIDELIQIENNPLEVSILDGDRWIDKKFTVKLLCGICDAPARAKVLNTVQHNGYFGCSR</sequence>
<dbReference type="Proteomes" id="UP000515146">
    <property type="component" value="Unplaced"/>
</dbReference>
<evidence type="ECO:0000313" key="1">
    <source>
        <dbReference type="Proteomes" id="UP000515146"/>
    </source>
</evidence>
<name>A0A6P6Y333_DERPT</name>